<accession>A0A8T8E938</accession>
<keyword evidence="2" id="KW-0614">Plasmid</keyword>
<keyword evidence="3" id="KW-1185">Reference proteome</keyword>
<sequence length="97" mass="10445">MAAPGQHSLADTCSRDVDVADETPSPEATDITTVSSGKTSFAVERALLENDDISVHRNVDDRCEEVETVRETVRSATNDSDEAPNDTDGFEFPTASQ</sequence>
<dbReference type="AlphaFoldDB" id="A0A8T8E938"/>
<feature type="compositionally biased region" description="Acidic residues" evidence="1">
    <location>
        <begin position="79"/>
        <end position="89"/>
    </location>
</feature>
<dbReference type="Proteomes" id="UP000637819">
    <property type="component" value="Plasmid pHTS96"/>
</dbReference>
<geneLocation type="plasmid" evidence="2 3">
    <name>pHTS96</name>
</geneLocation>
<evidence type="ECO:0000256" key="1">
    <source>
        <dbReference type="SAM" id="MobiDB-lite"/>
    </source>
</evidence>
<dbReference type="KEGG" id="hsal:JMJ58_24265"/>
<organism evidence="2 3">
    <name type="scientific">Haloterrigena salifodinae</name>
    <dbReference type="NCBI Taxonomy" id="2675099"/>
    <lineage>
        <taxon>Archaea</taxon>
        <taxon>Methanobacteriati</taxon>
        <taxon>Methanobacteriota</taxon>
        <taxon>Stenosarchaea group</taxon>
        <taxon>Halobacteria</taxon>
        <taxon>Halobacteriales</taxon>
        <taxon>Natrialbaceae</taxon>
        <taxon>Haloterrigena</taxon>
    </lineage>
</organism>
<dbReference type="OrthoDB" id="257433at2157"/>
<feature type="region of interest" description="Disordered" evidence="1">
    <location>
        <begin position="70"/>
        <end position="97"/>
    </location>
</feature>
<reference evidence="2 3" key="1">
    <citation type="submission" date="2021-01" db="EMBL/GenBank/DDBJ databases">
        <title>Genome Sequence and Methylation Pattern of Haloterrigena salifodinae BOL5-1, An Extremely Halophilic Archaeon from a Bolivian Salt Mine.</title>
        <authorList>
            <person name="DasSarma P."/>
            <person name="Anton B.P."/>
            <person name="DasSarma S.L."/>
            <person name="von Ehrenheim H.A.L."/>
            <person name="Martinez F.L."/>
            <person name="Guzman D."/>
            <person name="Roberts R.J."/>
            <person name="DasSarma S."/>
        </authorList>
    </citation>
    <scope>NUCLEOTIDE SEQUENCE [LARGE SCALE GENOMIC DNA]</scope>
    <source>
        <strain evidence="2 3">BOL5-1</strain>
        <plasmid evidence="2 3">pHTS96</plasmid>
    </source>
</reference>
<dbReference type="GeneID" id="62878311"/>
<feature type="region of interest" description="Disordered" evidence="1">
    <location>
        <begin position="1"/>
        <end position="36"/>
    </location>
</feature>
<proteinExistence type="predicted"/>
<name>A0A8T8E938_9EURY</name>
<gene>
    <name evidence="2" type="ORF">JMJ58_24265</name>
</gene>
<protein>
    <submittedName>
        <fullName evidence="2">Uncharacterized protein</fullName>
    </submittedName>
</protein>
<dbReference type="RefSeq" id="WP_204749946.1">
    <property type="nucleotide sequence ID" value="NZ_CP069193.1"/>
</dbReference>
<evidence type="ECO:0000313" key="3">
    <source>
        <dbReference type="Proteomes" id="UP000637819"/>
    </source>
</evidence>
<dbReference type="EMBL" id="CP069193">
    <property type="protein sequence ID" value="QRV18042.1"/>
    <property type="molecule type" value="Genomic_DNA"/>
</dbReference>
<evidence type="ECO:0000313" key="2">
    <source>
        <dbReference type="EMBL" id="QRV18042.1"/>
    </source>
</evidence>